<dbReference type="Proteomes" id="UP000526602">
    <property type="component" value="Unassembled WGS sequence"/>
</dbReference>
<keyword evidence="3" id="KW-1133">Transmembrane helix</keyword>
<comment type="caution">
    <text evidence="5">The sequence shown here is derived from an EMBL/GenBank/DDBJ whole genome shotgun (WGS) entry which is preliminary data.</text>
</comment>
<name>A0A7K8GT87_ORTSP</name>
<dbReference type="InterPro" id="IPR029054">
    <property type="entry name" value="dUTPase-like"/>
</dbReference>
<keyword evidence="3" id="KW-0812">Transmembrane</keyword>
<feature type="transmembrane region" description="Helical" evidence="3">
    <location>
        <begin position="39"/>
        <end position="61"/>
    </location>
</feature>
<protein>
    <submittedName>
        <fullName evidence="5">POK9 protein</fullName>
    </submittedName>
</protein>
<gene>
    <name evidence="5" type="primary">Ervk9_1</name>
    <name evidence="5" type="ORF">ORTSPA_R05667</name>
</gene>
<keyword evidence="6" id="KW-1185">Reference proteome</keyword>
<dbReference type="Gene3D" id="2.70.40.10">
    <property type="match status" value="1"/>
</dbReference>
<sequence>SGSLGLDLATTIDCTLMDCNPQRLPTGVKGPLEMDGQRVGALLLGHLSASMAGLIVIVGLIDADYEGKIQIMVQAWSPPLYIPAGSRIAQLVPLPDLVKEVGQSSSPRGEGGFGSTGPINLLTVNLRHR</sequence>
<keyword evidence="1" id="KW-0645">Protease</keyword>
<keyword evidence="3" id="KW-0472">Membrane</keyword>
<dbReference type="EMBL" id="VZTJ01004700">
    <property type="protein sequence ID" value="NXC07662.1"/>
    <property type="molecule type" value="Genomic_DNA"/>
</dbReference>
<dbReference type="InterPro" id="IPR036157">
    <property type="entry name" value="dUTPase-like_sf"/>
</dbReference>
<feature type="domain" description="dUTPase-like" evidence="4">
    <location>
        <begin position="2"/>
        <end position="117"/>
    </location>
</feature>
<dbReference type="PANTHER" id="PTHR19422:SF123">
    <property type="entry name" value="RT1 CLASS I, LOCUS CE15"/>
    <property type="match status" value="1"/>
</dbReference>
<dbReference type="SUPFAM" id="SSF51283">
    <property type="entry name" value="dUTPase-like"/>
    <property type="match status" value="1"/>
</dbReference>
<evidence type="ECO:0000259" key="4">
    <source>
        <dbReference type="Pfam" id="PF00692"/>
    </source>
</evidence>
<reference evidence="5 6" key="1">
    <citation type="submission" date="2019-09" db="EMBL/GenBank/DDBJ databases">
        <title>Bird 10,000 Genomes (B10K) Project - Family phase.</title>
        <authorList>
            <person name="Zhang G."/>
        </authorList>
    </citation>
    <scope>NUCLEOTIDE SEQUENCE [LARGE SCALE GENOMIC DNA]</scope>
    <source>
        <strain evidence="5">B10K-DU-029-32</strain>
        <tissue evidence="5">Liver or heart</tissue>
    </source>
</reference>
<dbReference type="Pfam" id="PF00692">
    <property type="entry name" value="dUTPase"/>
    <property type="match status" value="1"/>
</dbReference>
<feature type="non-terminal residue" evidence="5">
    <location>
        <position position="1"/>
    </location>
</feature>
<feature type="non-terminal residue" evidence="5">
    <location>
        <position position="129"/>
    </location>
</feature>
<evidence type="ECO:0000256" key="1">
    <source>
        <dbReference type="ARBA" id="ARBA00022670"/>
    </source>
</evidence>
<dbReference type="GO" id="GO:0006508">
    <property type="term" value="P:proteolysis"/>
    <property type="evidence" value="ECO:0007669"/>
    <property type="project" value="UniProtKB-KW"/>
</dbReference>
<keyword evidence="2" id="KW-0064">Aspartyl protease</keyword>
<proteinExistence type="predicted"/>
<evidence type="ECO:0000256" key="2">
    <source>
        <dbReference type="ARBA" id="ARBA00022750"/>
    </source>
</evidence>
<keyword evidence="2" id="KW-0378">Hydrolase</keyword>
<evidence type="ECO:0000313" key="6">
    <source>
        <dbReference type="Proteomes" id="UP000526602"/>
    </source>
</evidence>
<accession>A0A7K8GT87</accession>
<dbReference type="InterPro" id="IPR051592">
    <property type="entry name" value="HERV-K_Pro_peptidase_A2"/>
</dbReference>
<evidence type="ECO:0000313" key="5">
    <source>
        <dbReference type="EMBL" id="NXC07662.1"/>
    </source>
</evidence>
<organism evidence="5 6">
    <name type="scientific">Orthonyx spaldingii</name>
    <name type="common">Chowchilla</name>
    <dbReference type="NCBI Taxonomy" id="38397"/>
    <lineage>
        <taxon>Eukaryota</taxon>
        <taxon>Metazoa</taxon>
        <taxon>Chordata</taxon>
        <taxon>Craniata</taxon>
        <taxon>Vertebrata</taxon>
        <taxon>Euteleostomi</taxon>
        <taxon>Archelosauria</taxon>
        <taxon>Archosauria</taxon>
        <taxon>Dinosauria</taxon>
        <taxon>Saurischia</taxon>
        <taxon>Theropoda</taxon>
        <taxon>Coelurosauria</taxon>
        <taxon>Aves</taxon>
        <taxon>Neognathae</taxon>
        <taxon>Neoaves</taxon>
        <taxon>Telluraves</taxon>
        <taxon>Australaves</taxon>
        <taxon>Passeriformes</taxon>
        <taxon>Corvoidea</taxon>
        <taxon>Orthonychidae</taxon>
        <taxon>Orthonyx</taxon>
    </lineage>
</organism>
<evidence type="ECO:0000256" key="3">
    <source>
        <dbReference type="SAM" id="Phobius"/>
    </source>
</evidence>
<dbReference type="PANTHER" id="PTHR19422">
    <property type="entry name" value="GAG RETROVIRAL POLYPROTEIN"/>
    <property type="match status" value="1"/>
</dbReference>
<dbReference type="GO" id="GO:0004190">
    <property type="term" value="F:aspartic-type endopeptidase activity"/>
    <property type="evidence" value="ECO:0007669"/>
    <property type="project" value="UniProtKB-KW"/>
</dbReference>
<dbReference type="AlphaFoldDB" id="A0A7K8GT87"/>